<keyword evidence="1" id="KW-0812">Transmembrane</keyword>
<name>A0ABY8W8J5_9ACTN</name>
<feature type="transmembrane region" description="Helical" evidence="1">
    <location>
        <begin position="36"/>
        <end position="54"/>
    </location>
</feature>
<keyword evidence="3" id="KW-1185">Reference proteome</keyword>
<dbReference type="Proteomes" id="UP001240150">
    <property type="component" value="Chromosome"/>
</dbReference>
<reference evidence="2 3" key="1">
    <citation type="submission" date="2023-06" db="EMBL/GenBank/DDBJ databases">
        <authorList>
            <person name="Yushchuk O."/>
            <person name="Binda E."/>
            <person name="Ruckert-Reed C."/>
            <person name="Fedorenko V."/>
            <person name="Kalinowski J."/>
            <person name="Marinelli F."/>
        </authorList>
    </citation>
    <scope>NUCLEOTIDE SEQUENCE [LARGE SCALE GENOMIC DNA]</scope>
    <source>
        <strain evidence="2 3">NRRL 3884</strain>
    </source>
</reference>
<sequence length="157" mass="17267">MRILVRAGTGLLIALHLVVTIGMMLIFVAGGYPSAVLAWAVLAVNLAAWGLLAWRRTRGTWMVFLAHVLAVLPMIWVFVTVWREPQIDANIGAGFLGFYLLAWGLPGSLLAFTGYLGDSWSNWFPLIAMITPVLNLVLHAGWLIRRHRAVPLQPAAV</sequence>
<evidence type="ECO:0000313" key="2">
    <source>
        <dbReference type="EMBL" id="WIM93817.1"/>
    </source>
</evidence>
<keyword evidence="1" id="KW-0472">Membrane</keyword>
<evidence type="ECO:0000313" key="3">
    <source>
        <dbReference type="Proteomes" id="UP001240150"/>
    </source>
</evidence>
<protein>
    <submittedName>
        <fullName evidence="2">Uncharacterized protein</fullName>
    </submittedName>
</protein>
<accession>A0ABY8W8J5</accession>
<feature type="transmembrane region" description="Helical" evidence="1">
    <location>
        <begin position="91"/>
        <end position="116"/>
    </location>
</feature>
<gene>
    <name evidence="2" type="ORF">ACTOB_005808</name>
</gene>
<keyword evidence="1" id="KW-1133">Transmembrane helix</keyword>
<dbReference type="EMBL" id="CP126980">
    <property type="protein sequence ID" value="WIM93817.1"/>
    <property type="molecule type" value="Genomic_DNA"/>
</dbReference>
<feature type="transmembrane region" description="Helical" evidence="1">
    <location>
        <begin position="12"/>
        <end position="30"/>
    </location>
</feature>
<proteinExistence type="predicted"/>
<feature type="transmembrane region" description="Helical" evidence="1">
    <location>
        <begin position="61"/>
        <end position="79"/>
    </location>
</feature>
<evidence type="ECO:0000256" key="1">
    <source>
        <dbReference type="SAM" id="Phobius"/>
    </source>
</evidence>
<organism evidence="2 3">
    <name type="scientific">Actinoplanes oblitus</name>
    <dbReference type="NCBI Taxonomy" id="3040509"/>
    <lineage>
        <taxon>Bacteria</taxon>
        <taxon>Bacillati</taxon>
        <taxon>Actinomycetota</taxon>
        <taxon>Actinomycetes</taxon>
        <taxon>Micromonosporales</taxon>
        <taxon>Micromonosporaceae</taxon>
        <taxon>Actinoplanes</taxon>
    </lineage>
</organism>
<dbReference type="RefSeq" id="WP_284915021.1">
    <property type="nucleotide sequence ID" value="NZ_CP126980.1"/>
</dbReference>
<feature type="transmembrane region" description="Helical" evidence="1">
    <location>
        <begin position="123"/>
        <end position="144"/>
    </location>
</feature>